<evidence type="ECO:0000256" key="7">
    <source>
        <dbReference type="ARBA" id="ARBA00022840"/>
    </source>
</evidence>
<dbReference type="EMBL" id="JAECZO010000004">
    <property type="protein sequence ID" value="KAK7200228.1"/>
    <property type="molecule type" value="Genomic_DNA"/>
</dbReference>
<dbReference type="FunFam" id="3.40.50.300:FF:002687">
    <property type="entry name" value="Helicase, putative"/>
    <property type="match status" value="1"/>
</dbReference>
<dbReference type="GO" id="GO:0006281">
    <property type="term" value="P:DNA repair"/>
    <property type="evidence" value="ECO:0007669"/>
    <property type="project" value="UniProtKB-KW"/>
</dbReference>
<dbReference type="SMART" id="SM00491">
    <property type="entry name" value="HELICc2"/>
    <property type="match status" value="1"/>
</dbReference>
<dbReference type="GO" id="GO:1904430">
    <property type="term" value="P:negative regulation of t-circle formation"/>
    <property type="evidence" value="ECO:0007669"/>
    <property type="project" value="TreeGrafter"/>
</dbReference>
<keyword evidence="5" id="KW-0378">Hydrolase</keyword>
<dbReference type="PANTHER" id="PTHR11472">
    <property type="entry name" value="DNA REPAIR DEAD HELICASE RAD3/XP-D SUBFAMILY MEMBER"/>
    <property type="match status" value="1"/>
</dbReference>
<dbReference type="Gene3D" id="3.40.50.300">
    <property type="entry name" value="P-loop containing nucleotide triphosphate hydrolases"/>
    <property type="match status" value="2"/>
</dbReference>
<keyword evidence="10" id="KW-0238">DNA-binding</keyword>
<dbReference type="CDD" id="cd18788">
    <property type="entry name" value="SF2_C_XPD"/>
    <property type="match status" value="1"/>
</dbReference>
<dbReference type="InterPro" id="IPR006554">
    <property type="entry name" value="Helicase-like_DEXD_c2"/>
</dbReference>
<dbReference type="InterPro" id="IPR045028">
    <property type="entry name" value="DinG/Rad3-like"/>
</dbReference>
<dbReference type="AlphaFoldDB" id="A0AAW0F1I4"/>
<evidence type="ECO:0000256" key="10">
    <source>
        <dbReference type="ARBA" id="ARBA00023125"/>
    </source>
</evidence>
<dbReference type="SUPFAM" id="SSF52540">
    <property type="entry name" value="P-loop containing nucleoside triphosphate hydrolases"/>
    <property type="match status" value="1"/>
</dbReference>
<dbReference type="GO" id="GO:0005634">
    <property type="term" value="C:nucleus"/>
    <property type="evidence" value="ECO:0007669"/>
    <property type="project" value="TreeGrafter"/>
</dbReference>
<dbReference type="Proteomes" id="UP001430356">
    <property type="component" value="Unassembled WGS sequence"/>
</dbReference>
<evidence type="ECO:0000259" key="14">
    <source>
        <dbReference type="PROSITE" id="PS51193"/>
    </source>
</evidence>
<dbReference type="GO" id="GO:0005524">
    <property type="term" value="F:ATP binding"/>
    <property type="evidence" value="ECO:0007669"/>
    <property type="project" value="UniProtKB-KW"/>
</dbReference>
<dbReference type="InterPro" id="IPR027417">
    <property type="entry name" value="P-loop_NTPase"/>
</dbReference>
<keyword evidence="9" id="KW-0411">Iron-sulfur</keyword>
<evidence type="ECO:0000256" key="8">
    <source>
        <dbReference type="ARBA" id="ARBA00023004"/>
    </source>
</evidence>
<organism evidence="15 16">
    <name type="scientific">Novymonas esmeraldas</name>
    <dbReference type="NCBI Taxonomy" id="1808958"/>
    <lineage>
        <taxon>Eukaryota</taxon>
        <taxon>Discoba</taxon>
        <taxon>Euglenozoa</taxon>
        <taxon>Kinetoplastea</taxon>
        <taxon>Metakinetoplastina</taxon>
        <taxon>Trypanosomatida</taxon>
        <taxon>Trypanosomatidae</taxon>
        <taxon>Novymonas</taxon>
    </lineage>
</organism>
<evidence type="ECO:0000313" key="16">
    <source>
        <dbReference type="Proteomes" id="UP001430356"/>
    </source>
</evidence>
<evidence type="ECO:0000256" key="13">
    <source>
        <dbReference type="ARBA" id="ARBA00023242"/>
    </source>
</evidence>
<dbReference type="GO" id="GO:0010569">
    <property type="term" value="P:regulation of double-strand break repair via homologous recombination"/>
    <property type="evidence" value="ECO:0007669"/>
    <property type="project" value="TreeGrafter"/>
</dbReference>
<dbReference type="SMART" id="SM00488">
    <property type="entry name" value="DEXDc2"/>
    <property type="match status" value="1"/>
</dbReference>
<keyword evidence="16" id="KW-1185">Reference proteome</keyword>
<evidence type="ECO:0000256" key="12">
    <source>
        <dbReference type="ARBA" id="ARBA00023235"/>
    </source>
</evidence>
<dbReference type="InterPro" id="IPR010614">
    <property type="entry name" value="RAD3-like_helicase_DEAD"/>
</dbReference>
<dbReference type="InterPro" id="IPR014013">
    <property type="entry name" value="Helic_SF1/SF2_ATP-bd_DinG/Rad3"/>
</dbReference>
<dbReference type="GO" id="GO:0016818">
    <property type="term" value="F:hydrolase activity, acting on acid anhydrides, in phosphorus-containing anhydrides"/>
    <property type="evidence" value="ECO:0007669"/>
    <property type="project" value="InterPro"/>
</dbReference>
<sequence>MVAEVDVCGVTVSFPFDPYPAQLEFMRGVMECLRHGHNGLLESPTGTGKTLCLLCSTLGWLAATSHGTVQRHALDSSLQPSRGAAAAHKVVYCSRTHAQLTQVVRELKRTTYAQRFTMAVLGSREHMCVNSEVTRLPSAQAQQAMCSALRAERNCRFFCGLQSAATGVSLLPSECAVHDMEDLVREGSRGGFCPYFHERDAAKTADVVLMPYNYVLDASLRRQLPFELQGCILIIDEAHNLPSVLSGSDCRTLSPLDVTTAIHDCSRAVAMHRLKAKAAERDRDVLVAEEQELASLKILLGRLETCLYAEPMEHSAGPCDLVRDGAYMFAFLEKALITRDVFGAEVDGVVPASGLTEVMTKCVTLLSESERPASSVVRVQQFLAAVFRSDPGRLDSTRFVLQQQLAAGKAVRTLGFWELDNTRLMGQVAAPLHSMLLTSGTLSPLDQFAAELGMSFEVRLKGGHVIQPDQVLGGVLRRGPSGEKLNGGFAFRSSVDYRVGLGMSLVNVARNTPGGTLVFFPSYAAMDSAVELWRAGSGRAGDTKTVWGLLSELKPVFVEPHNSNDLSAIVHGFQAEVDASPLRGAVLLAVCRGKISEGIDFADNHGRCVVVTGIPYANHTDLFVRLKREYITSVAPQRPLVHGRPFTGDDWYRNEAMRAVNQCIGRVIRHKDDYGLVLLADERFEGLLGGVSDWVRQRTRLFADFRGAYAAVAQFFAARRHRVSGPAAGPSAVLMSSGSDGGVAATELPSSATLARRFADAQARQREEEAQEVRRRRLENVLDAKASSCHDVAMAAAATPASPFASAVFARAPTQSRAGASSPLLSALSALEASTAPSLSGLANSGARVDAGARAPPDVGSSSKEFCEFLKARVPVEVYHRFKTVLAQLAALRPLLRSSPSAAEDGLRRLLAPLEAVFSAADTVHYRHLFAEFGRHIPGEFSVLYAALLRSHALT</sequence>
<evidence type="ECO:0000256" key="6">
    <source>
        <dbReference type="ARBA" id="ARBA00022806"/>
    </source>
</evidence>
<dbReference type="PROSITE" id="PS51193">
    <property type="entry name" value="HELICASE_ATP_BIND_2"/>
    <property type="match status" value="1"/>
</dbReference>
<evidence type="ECO:0000256" key="5">
    <source>
        <dbReference type="ARBA" id="ARBA00022801"/>
    </source>
</evidence>
<dbReference type="GO" id="GO:0070182">
    <property type="term" value="F:DNA polymerase binding"/>
    <property type="evidence" value="ECO:0007669"/>
    <property type="project" value="TreeGrafter"/>
</dbReference>
<gene>
    <name evidence="15" type="ORF">NESM_000074300</name>
</gene>
<dbReference type="Pfam" id="PF13307">
    <property type="entry name" value="Helicase_C_2"/>
    <property type="match status" value="1"/>
</dbReference>
<proteinExistence type="predicted"/>
<evidence type="ECO:0000256" key="4">
    <source>
        <dbReference type="ARBA" id="ARBA00022763"/>
    </source>
</evidence>
<keyword evidence="6 15" id="KW-0347">Helicase</keyword>
<dbReference type="Pfam" id="PF06733">
    <property type="entry name" value="DEAD_2"/>
    <property type="match status" value="1"/>
</dbReference>
<keyword evidence="8" id="KW-0408">Iron</keyword>
<keyword evidence="7" id="KW-0067">ATP-binding</keyword>
<keyword evidence="3" id="KW-0547">Nucleotide-binding</keyword>
<dbReference type="GO" id="GO:0045910">
    <property type="term" value="P:negative regulation of DNA recombination"/>
    <property type="evidence" value="ECO:0007669"/>
    <property type="project" value="TreeGrafter"/>
</dbReference>
<keyword evidence="2" id="KW-0479">Metal-binding</keyword>
<name>A0AAW0F1I4_9TRYP</name>
<dbReference type="GO" id="GO:0051539">
    <property type="term" value="F:4 iron, 4 sulfur cluster binding"/>
    <property type="evidence" value="ECO:0007669"/>
    <property type="project" value="UniProtKB-KW"/>
</dbReference>
<evidence type="ECO:0000256" key="11">
    <source>
        <dbReference type="ARBA" id="ARBA00023204"/>
    </source>
</evidence>
<dbReference type="GO" id="GO:0003678">
    <property type="term" value="F:DNA helicase activity"/>
    <property type="evidence" value="ECO:0007669"/>
    <property type="project" value="InterPro"/>
</dbReference>
<dbReference type="InterPro" id="IPR006555">
    <property type="entry name" value="ATP-dep_Helicase_C"/>
</dbReference>
<dbReference type="PANTHER" id="PTHR11472:SF34">
    <property type="entry name" value="REGULATOR OF TELOMERE ELONGATION HELICASE 1"/>
    <property type="match status" value="1"/>
</dbReference>
<keyword evidence="11" id="KW-0234">DNA repair</keyword>
<dbReference type="CDD" id="cd17970">
    <property type="entry name" value="DEAHc_FancJ"/>
    <property type="match status" value="1"/>
</dbReference>
<evidence type="ECO:0000256" key="1">
    <source>
        <dbReference type="ARBA" id="ARBA00022485"/>
    </source>
</evidence>
<protein>
    <submittedName>
        <fullName evidence="15">Helicase</fullName>
    </submittedName>
</protein>
<dbReference type="GO" id="GO:0003677">
    <property type="term" value="F:DNA binding"/>
    <property type="evidence" value="ECO:0007669"/>
    <property type="project" value="UniProtKB-KW"/>
</dbReference>
<feature type="domain" description="Helicase ATP-binding" evidence="14">
    <location>
        <begin position="8"/>
        <end position="296"/>
    </location>
</feature>
<evidence type="ECO:0000256" key="3">
    <source>
        <dbReference type="ARBA" id="ARBA00022741"/>
    </source>
</evidence>
<keyword evidence="4" id="KW-0227">DNA damage</keyword>
<reference evidence="15 16" key="1">
    <citation type="journal article" date="2021" name="MBio">
        <title>A New Model Trypanosomatid, Novymonas esmeraldas: Genomic Perception of Its 'Candidatus Pandoraea novymonadis' Endosymbiont.</title>
        <authorList>
            <person name="Zakharova A."/>
            <person name="Saura A."/>
            <person name="Butenko A."/>
            <person name="Podesvova L."/>
            <person name="Warmusova S."/>
            <person name="Kostygov A.Y."/>
            <person name="Nenarokova A."/>
            <person name="Lukes J."/>
            <person name="Opperdoes F.R."/>
            <person name="Yurchenko V."/>
        </authorList>
    </citation>
    <scope>NUCLEOTIDE SEQUENCE [LARGE SCALE GENOMIC DNA]</scope>
    <source>
        <strain evidence="15 16">E262AT.01</strain>
    </source>
</reference>
<dbReference type="GO" id="GO:0046872">
    <property type="term" value="F:metal ion binding"/>
    <property type="evidence" value="ECO:0007669"/>
    <property type="project" value="UniProtKB-KW"/>
</dbReference>
<evidence type="ECO:0000256" key="2">
    <source>
        <dbReference type="ARBA" id="ARBA00022723"/>
    </source>
</evidence>
<dbReference type="GO" id="GO:0090657">
    <property type="term" value="P:telomeric loop disassembly"/>
    <property type="evidence" value="ECO:0007669"/>
    <property type="project" value="TreeGrafter"/>
</dbReference>
<accession>A0AAW0F1I4</accession>
<keyword evidence="1" id="KW-0004">4Fe-4S</keyword>
<comment type="caution">
    <text evidence="15">The sequence shown here is derived from an EMBL/GenBank/DDBJ whole genome shotgun (WGS) entry which is preliminary data.</text>
</comment>
<evidence type="ECO:0000256" key="9">
    <source>
        <dbReference type="ARBA" id="ARBA00023014"/>
    </source>
</evidence>
<evidence type="ECO:0000313" key="15">
    <source>
        <dbReference type="EMBL" id="KAK7200228.1"/>
    </source>
</evidence>
<keyword evidence="13" id="KW-0539">Nucleus</keyword>
<keyword evidence="12" id="KW-0413">Isomerase</keyword>
<dbReference type="FunFam" id="3.40.50.300:FF:001352">
    <property type="entry name" value="DNA repair helicase"/>
    <property type="match status" value="1"/>
</dbReference>